<dbReference type="Proteomes" id="UP000647172">
    <property type="component" value="Unassembled WGS sequence"/>
</dbReference>
<proteinExistence type="predicted"/>
<dbReference type="SUPFAM" id="SSF46785">
    <property type="entry name" value="Winged helix' DNA-binding domain"/>
    <property type="match status" value="1"/>
</dbReference>
<dbReference type="PANTHER" id="PTHR43537:SF24">
    <property type="entry name" value="GLUCONATE OPERON TRANSCRIPTIONAL REPRESSOR"/>
    <property type="match status" value="1"/>
</dbReference>
<dbReference type="Pfam" id="PF00392">
    <property type="entry name" value="GntR"/>
    <property type="match status" value="1"/>
</dbReference>
<dbReference type="InterPro" id="IPR036390">
    <property type="entry name" value="WH_DNA-bd_sf"/>
</dbReference>
<dbReference type="EMBL" id="BOMQ01000065">
    <property type="protein sequence ID" value="GIE52162.1"/>
    <property type="molecule type" value="Genomic_DNA"/>
</dbReference>
<protein>
    <submittedName>
        <fullName evidence="5">GntR family transcriptional regulator</fullName>
    </submittedName>
</protein>
<dbReference type="Gene3D" id="1.20.120.530">
    <property type="entry name" value="GntR ligand-binding domain-like"/>
    <property type="match status" value="1"/>
</dbReference>
<dbReference type="InterPro" id="IPR011711">
    <property type="entry name" value="GntR_C"/>
</dbReference>
<keyword evidence="1" id="KW-0805">Transcription regulation</keyword>
<dbReference type="PROSITE" id="PS50949">
    <property type="entry name" value="HTH_GNTR"/>
    <property type="match status" value="1"/>
</dbReference>
<accession>A0A919MPK4</accession>
<feature type="domain" description="HTH gntR-type" evidence="4">
    <location>
        <begin position="7"/>
        <end position="74"/>
    </location>
</feature>
<reference evidence="5" key="1">
    <citation type="submission" date="2021-01" db="EMBL/GenBank/DDBJ databases">
        <title>Whole genome shotgun sequence of Actinoplanes nipponensis NBRC 14063.</title>
        <authorList>
            <person name="Komaki H."/>
            <person name="Tamura T."/>
        </authorList>
    </citation>
    <scope>NUCLEOTIDE SEQUENCE</scope>
    <source>
        <strain evidence="5">NBRC 14063</strain>
    </source>
</reference>
<evidence type="ECO:0000313" key="6">
    <source>
        <dbReference type="Proteomes" id="UP000647172"/>
    </source>
</evidence>
<dbReference type="AlphaFoldDB" id="A0A919MPK4"/>
<keyword evidence="3" id="KW-0804">Transcription</keyword>
<keyword evidence="2" id="KW-0238">DNA-binding</keyword>
<dbReference type="CDD" id="cd07377">
    <property type="entry name" value="WHTH_GntR"/>
    <property type="match status" value="1"/>
</dbReference>
<comment type="caution">
    <text evidence="5">The sequence shown here is derived from an EMBL/GenBank/DDBJ whole genome shotgun (WGS) entry which is preliminary data.</text>
</comment>
<dbReference type="SUPFAM" id="SSF48008">
    <property type="entry name" value="GntR ligand-binding domain-like"/>
    <property type="match status" value="1"/>
</dbReference>
<evidence type="ECO:0000256" key="2">
    <source>
        <dbReference type="ARBA" id="ARBA00023125"/>
    </source>
</evidence>
<dbReference type="GO" id="GO:0003700">
    <property type="term" value="F:DNA-binding transcription factor activity"/>
    <property type="evidence" value="ECO:0007669"/>
    <property type="project" value="InterPro"/>
</dbReference>
<gene>
    <name evidence="5" type="ORF">Ani05nite_56960</name>
</gene>
<evidence type="ECO:0000256" key="1">
    <source>
        <dbReference type="ARBA" id="ARBA00023015"/>
    </source>
</evidence>
<evidence type="ECO:0000256" key="3">
    <source>
        <dbReference type="ARBA" id="ARBA00023163"/>
    </source>
</evidence>
<dbReference type="InterPro" id="IPR000524">
    <property type="entry name" value="Tscrpt_reg_HTH_GntR"/>
</dbReference>
<organism evidence="5 6">
    <name type="scientific">Actinoplanes nipponensis</name>
    <dbReference type="NCBI Taxonomy" id="135950"/>
    <lineage>
        <taxon>Bacteria</taxon>
        <taxon>Bacillati</taxon>
        <taxon>Actinomycetota</taxon>
        <taxon>Actinomycetes</taxon>
        <taxon>Micromonosporales</taxon>
        <taxon>Micromonosporaceae</taxon>
        <taxon>Actinoplanes</taxon>
    </lineage>
</organism>
<dbReference type="SMART" id="SM00345">
    <property type="entry name" value="HTH_GNTR"/>
    <property type="match status" value="1"/>
</dbReference>
<sequence>MSYTVPPTRTAAVVQQLRNEIVTGELPPGTLIKDAELAARLGVSITPVREAIAQLSVEGLIDIAPNRTRHVTKMTQKNALELIDVMGVLACAGFEWGVENLTATHIDLMRQRQKEFVEGLRTGNVLAAGAAGADFSTVAILASGNRELQSMVDLVVARTLRILAMGADSNLWEVWISGHEEVLEHLEAGDTTGALERYKKIYVEFRTRIEPTLFAE</sequence>
<dbReference type="InterPro" id="IPR036388">
    <property type="entry name" value="WH-like_DNA-bd_sf"/>
</dbReference>
<dbReference type="InterPro" id="IPR008920">
    <property type="entry name" value="TF_FadR/GntR_C"/>
</dbReference>
<keyword evidence="6" id="KW-1185">Reference proteome</keyword>
<dbReference type="Pfam" id="PF07729">
    <property type="entry name" value="FCD"/>
    <property type="match status" value="1"/>
</dbReference>
<dbReference type="RefSeq" id="WP_203773366.1">
    <property type="nucleotide sequence ID" value="NZ_BAAAYJ010000093.1"/>
</dbReference>
<evidence type="ECO:0000259" key="4">
    <source>
        <dbReference type="PROSITE" id="PS50949"/>
    </source>
</evidence>
<name>A0A919MPK4_9ACTN</name>
<dbReference type="Gene3D" id="1.10.10.10">
    <property type="entry name" value="Winged helix-like DNA-binding domain superfamily/Winged helix DNA-binding domain"/>
    <property type="match status" value="1"/>
</dbReference>
<dbReference type="GO" id="GO:0003677">
    <property type="term" value="F:DNA binding"/>
    <property type="evidence" value="ECO:0007669"/>
    <property type="project" value="UniProtKB-KW"/>
</dbReference>
<dbReference type="PANTHER" id="PTHR43537">
    <property type="entry name" value="TRANSCRIPTIONAL REGULATOR, GNTR FAMILY"/>
    <property type="match status" value="1"/>
</dbReference>
<evidence type="ECO:0000313" key="5">
    <source>
        <dbReference type="EMBL" id="GIE52162.1"/>
    </source>
</evidence>